<evidence type="ECO:0000256" key="3">
    <source>
        <dbReference type="SAM" id="MobiDB-lite"/>
    </source>
</evidence>
<sequence>MDRNEVALVGRLPEPVQIKSSRSGTGFAVWRLIVRRQQRGRGARVDTIPCVSFEPGVVESALAWLPDDMIEVVGSLRRRWWGGKEAKSSGYEVEVRSAESLGQQAATVPAGGGGDACAPTARGTVQPPLRRSRPSTGPAARDPAGGDPGEDGSPGPRGSAPLIPAGPAGSAPLRPAPGRVSRG</sequence>
<proteinExistence type="predicted"/>
<organism evidence="4 5">
    <name type="scientific">Planomonospora alba</name>
    <dbReference type="NCBI Taxonomy" id="161354"/>
    <lineage>
        <taxon>Bacteria</taxon>
        <taxon>Bacillati</taxon>
        <taxon>Actinomycetota</taxon>
        <taxon>Actinomycetes</taxon>
        <taxon>Streptosporangiales</taxon>
        <taxon>Streptosporangiaceae</taxon>
        <taxon>Planomonospora</taxon>
    </lineage>
</organism>
<dbReference type="Gene3D" id="2.40.50.140">
    <property type="entry name" value="Nucleic acid-binding proteins"/>
    <property type="match status" value="1"/>
</dbReference>
<feature type="region of interest" description="Disordered" evidence="3">
    <location>
        <begin position="100"/>
        <end position="183"/>
    </location>
</feature>
<reference evidence="5" key="1">
    <citation type="journal article" date="2019" name="Int. J. Syst. Evol. Microbiol.">
        <title>The Global Catalogue of Microorganisms (GCM) 10K type strain sequencing project: providing services to taxonomists for standard genome sequencing and annotation.</title>
        <authorList>
            <consortium name="The Broad Institute Genomics Platform"/>
            <consortium name="The Broad Institute Genome Sequencing Center for Infectious Disease"/>
            <person name="Wu L."/>
            <person name="Ma J."/>
        </authorList>
    </citation>
    <scope>NUCLEOTIDE SEQUENCE [LARGE SCALE GENOMIC DNA]</scope>
    <source>
        <strain evidence="5">JCM 9373</strain>
    </source>
</reference>
<feature type="compositionally biased region" description="Low complexity" evidence="3">
    <location>
        <begin position="137"/>
        <end position="159"/>
    </location>
</feature>
<comment type="caution">
    <text evidence="4">The sequence shown here is derived from an EMBL/GenBank/DDBJ whole genome shotgun (WGS) entry which is preliminary data.</text>
</comment>
<dbReference type="EMBL" id="BAAAUT010000067">
    <property type="protein sequence ID" value="GAA3160701.1"/>
    <property type="molecule type" value="Genomic_DNA"/>
</dbReference>
<accession>A0ABP6NZ80</accession>
<evidence type="ECO:0008006" key="6">
    <source>
        <dbReference type="Google" id="ProtNLM"/>
    </source>
</evidence>
<name>A0ABP6NZ80_9ACTN</name>
<evidence type="ECO:0000313" key="4">
    <source>
        <dbReference type="EMBL" id="GAA3160701.1"/>
    </source>
</evidence>
<dbReference type="Proteomes" id="UP001500320">
    <property type="component" value="Unassembled WGS sequence"/>
</dbReference>
<evidence type="ECO:0000256" key="1">
    <source>
        <dbReference type="ARBA" id="ARBA00023125"/>
    </source>
</evidence>
<keyword evidence="5" id="KW-1185">Reference proteome</keyword>
<dbReference type="PROSITE" id="PS50935">
    <property type="entry name" value="SSB"/>
    <property type="match status" value="1"/>
</dbReference>
<evidence type="ECO:0000256" key="2">
    <source>
        <dbReference type="PROSITE-ProRule" id="PRU00252"/>
    </source>
</evidence>
<dbReference type="RefSeq" id="WP_344865327.1">
    <property type="nucleotide sequence ID" value="NZ_BAAAUT010000067.1"/>
</dbReference>
<dbReference type="SUPFAM" id="SSF50249">
    <property type="entry name" value="Nucleic acid-binding proteins"/>
    <property type="match status" value="1"/>
</dbReference>
<gene>
    <name evidence="4" type="ORF">GCM10010466_59540</name>
</gene>
<keyword evidence="1 2" id="KW-0238">DNA-binding</keyword>
<dbReference type="InterPro" id="IPR000424">
    <property type="entry name" value="Primosome_PriB/ssb"/>
</dbReference>
<evidence type="ECO:0000313" key="5">
    <source>
        <dbReference type="Proteomes" id="UP001500320"/>
    </source>
</evidence>
<protein>
    <recommendedName>
        <fullName evidence="6">Single-stranded DNA-binding protein</fullName>
    </recommendedName>
</protein>
<dbReference type="InterPro" id="IPR012340">
    <property type="entry name" value="NA-bd_OB-fold"/>
</dbReference>